<evidence type="ECO:0000256" key="6">
    <source>
        <dbReference type="SAM" id="Coils"/>
    </source>
</evidence>
<dbReference type="GO" id="GO:0005634">
    <property type="term" value="C:nucleus"/>
    <property type="evidence" value="ECO:0007669"/>
    <property type="project" value="UniProtKB-SubCell"/>
</dbReference>
<dbReference type="GeneID" id="9040848"/>
<dbReference type="OrthoDB" id="273345at2759"/>
<feature type="coiled-coil region" evidence="6">
    <location>
        <begin position="87"/>
        <end position="152"/>
    </location>
</feature>
<dbReference type="EMBL" id="GG686772">
    <property type="protein sequence ID" value="EEQ98381.1"/>
    <property type="molecule type" value="Genomic_DNA"/>
</dbReference>
<evidence type="ECO:0000256" key="1">
    <source>
        <dbReference type="ARBA" id="ARBA00004123"/>
    </source>
</evidence>
<dbReference type="InterPro" id="IPR040661">
    <property type="entry name" value="LZ3wCH"/>
</dbReference>
<dbReference type="Pfam" id="PF03962">
    <property type="entry name" value="Mnd1"/>
    <property type="match status" value="1"/>
</dbReference>
<dbReference type="Proteomes" id="UP000007800">
    <property type="component" value="Unassembled WGS sequence"/>
</dbReference>
<dbReference type="AlphaFoldDB" id="C5LY51"/>
<organism evidence="10">
    <name type="scientific">Perkinsus marinus (strain ATCC 50983 / TXsc)</name>
    <dbReference type="NCBI Taxonomy" id="423536"/>
    <lineage>
        <taxon>Eukaryota</taxon>
        <taxon>Sar</taxon>
        <taxon>Alveolata</taxon>
        <taxon>Perkinsozoa</taxon>
        <taxon>Perkinsea</taxon>
        <taxon>Perkinsida</taxon>
        <taxon>Perkinsidae</taxon>
        <taxon>Perkinsus</taxon>
    </lineage>
</organism>
<comment type="subcellular location">
    <subcellularLocation>
        <location evidence="1 5">Nucleus</location>
    </subcellularLocation>
</comment>
<dbReference type="InterPro" id="IPR040453">
    <property type="entry name" value="Mnd1_HTH"/>
</dbReference>
<dbReference type="GO" id="GO:0003690">
    <property type="term" value="F:double-stranded DNA binding"/>
    <property type="evidence" value="ECO:0007669"/>
    <property type="project" value="InterPro"/>
</dbReference>
<evidence type="ECO:0000256" key="3">
    <source>
        <dbReference type="ARBA" id="ARBA00023054"/>
    </source>
</evidence>
<reference evidence="9 10" key="1">
    <citation type="submission" date="2008-07" db="EMBL/GenBank/DDBJ databases">
        <authorList>
            <person name="El-Sayed N."/>
            <person name="Caler E."/>
            <person name="Inman J."/>
            <person name="Amedeo P."/>
            <person name="Hass B."/>
            <person name="Wortman J."/>
        </authorList>
    </citation>
    <scope>NUCLEOTIDE SEQUENCE [LARGE SCALE GENOMIC DNA]</scope>
    <source>
        <strain evidence="10">ATCC 50983 / TXsc</strain>
    </source>
</reference>
<protein>
    <submittedName>
        <fullName evidence="9">Meiotic nuclear division protein, putative</fullName>
    </submittedName>
</protein>
<name>C5LY51_PERM5</name>
<accession>C5LY51</accession>
<dbReference type="InParanoid" id="C5LY51"/>
<feature type="domain" description="Mnd1 HTH" evidence="7">
    <location>
        <begin position="19"/>
        <end position="76"/>
    </location>
</feature>
<dbReference type="OMA" id="ECYGDEY"/>
<comment type="function">
    <text evidence="5">Required for proper homologous chromosome pairing and efficient cross-over and intragenic recombination during meiosis.</text>
</comment>
<evidence type="ECO:0000256" key="5">
    <source>
        <dbReference type="PIRNR" id="PIRNR026991"/>
    </source>
</evidence>
<feature type="domain" description="Leucine zipper with capping helix" evidence="8">
    <location>
        <begin position="167"/>
        <end position="204"/>
    </location>
</feature>
<evidence type="ECO:0000259" key="8">
    <source>
        <dbReference type="Pfam" id="PF18517"/>
    </source>
</evidence>
<dbReference type="GO" id="GO:0007131">
    <property type="term" value="P:reciprocal meiotic recombination"/>
    <property type="evidence" value="ECO:0007669"/>
    <property type="project" value="InterPro"/>
</dbReference>
<dbReference type="RefSeq" id="XP_002765664.1">
    <property type="nucleotide sequence ID" value="XM_002765618.1"/>
</dbReference>
<sequence length="208" mass="23427">MPKRAKGMSLDEKKAKLHEALMSDQSFYNFKEIEKIAKKCGIVPQSVKEVVQHLVDGDRLVNMEKVGSQNIYWALPSSQKAGLLTKLEKGRASLQASEEALAEAESRKEDIVAALEASGVTQEKSLAMRAEFEELEGKRRKLAANLEELEAADPNKIKQQIEEMRRSRDLVDIWTDNISTVRQFIASRGNMSEEEVDKEFGIDPSIFD</sequence>
<evidence type="ECO:0000256" key="4">
    <source>
        <dbReference type="ARBA" id="ARBA00023242"/>
    </source>
</evidence>
<keyword evidence="10" id="KW-1185">Reference proteome</keyword>
<proteinExistence type="inferred from homology"/>
<evidence type="ECO:0000313" key="9">
    <source>
        <dbReference type="EMBL" id="EEQ98381.1"/>
    </source>
</evidence>
<dbReference type="FunCoup" id="C5LY51">
    <property type="interactions" value="159"/>
</dbReference>
<dbReference type="PIRSF" id="PIRSF026991">
    <property type="entry name" value="Mnd1"/>
    <property type="match status" value="1"/>
</dbReference>
<dbReference type="Pfam" id="PF18517">
    <property type="entry name" value="LZ3wCH"/>
    <property type="match status" value="1"/>
</dbReference>
<evidence type="ECO:0000259" key="7">
    <source>
        <dbReference type="Pfam" id="PF03962"/>
    </source>
</evidence>
<dbReference type="InterPro" id="IPR005647">
    <property type="entry name" value="Mnd1"/>
</dbReference>
<comment type="similarity">
    <text evidence="2 5">Belongs to the MND1 family.</text>
</comment>
<evidence type="ECO:0000313" key="10">
    <source>
        <dbReference type="Proteomes" id="UP000007800"/>
    </source>
</evidence>
<keyword evidence="4 5" id="KW-0539">Nucleus</keyword>
<keyword evidence="3 6" id="KW-0175">Coiled coil</keyword>
<gene>
    <name evidence="9" type="ORF">Pmar_PMAR013729</name>
</gene>
<evidence type="ECO:0000256" key="2">
    <source>
        <dbReference type="ARBA" id="ARBA00005981"/>
    </source>
</evidence>